<dbReference type="InterPro" id="IPR029068">
    <property type="entry name" value="Glyas_Bleomycin-R_OHBP_Dase"/>
</dbReference>
<evidence type="ECO:0000313" key="3">
    <source>
        <dbReference type="Proteomes" id="UP000183859"/>
    </source>
</evidence>
<dbReference type="PANTHER" id="PTHR33993">
    <property type="entry name" value="GLYOXALASE-RELATED"/>
    <property type="match status" value="1"/>
</dbReference>
<dbReference type="SUPFAM" id="SSF54593">
    <property type="entry name" value="Glyoxalase/Bleomycin resistance protein/Dihydroxybiphenyl dioxygenase"/>
    <property type="match status" value="1"/>
</dbReference>
<dbReference type="AlphaFoldDB" id="A0A1L3I6E4"/>
<dbReference type="PROSITE" id="PS51819">
    <property type="entry name" value="VOC"/>
    <property type="match status" value="1"/>
</dbReference>
<dbReference type="InterPro" id="IPR037523">
    <property type="entry name" value="VOC_core"/>
</dbReference>
<dbReference type="Pfam" id="PF00903">
    <property type="entry name" value="Glyoxalase"/>
    <property type="match status" value="1"/>
</dbReference>
<dbReference type="EMBL" id="CP016364">
    <property type="protein sequence ID" value="APG47657.1"/>
    <property type="molecule type" value="Genomic_DNA"/>
</dbReference>
<reference evidence="3" key="1">
    <citation type="submission" date="2016-07" db="EMBL/GenBank/DDBJ databases">
        <title>Phaeobacter portensis sp. nov., a tropodithietic acid producing bacterium isolated from a German harbor.</title>
        <authorList>
            <person name="Freese H.M."/>
            <person name="Bunk B."/>
            <person name="Breider S."/>
            <person name="Brinkhoff T."/>
        </authorList>
    </citation>
    <scope>NUCLEOTIDE SEQUENCE [LARGE SCALE GENOMIC DNA]</scope>
    <source>
        <strain evidence="3">P97</strain>
    </source>
</reference>
<organism evidence="2 3">
    <name type="scientific">Phaeobacter porticola</name>
    <dbReference type="NCBI Taxonomy" id="1844006"/>
    <lineage>
        <taxon>Bacteria</taxon>
        <taxon>Pseudomonadati</taxon>
        <taxon>Pseudomonadota</taxon>
        <taxon>Alphaproteobacteria</taxon>
        <taxon>Rhodobacterales</taxon>
        <taxon>Roseobacteraceae</taxon>
        <taxon>Phaeobacter</taxon>
    </lineage>
</organism>
<dbReference type="KEGG" id="php:PhaeoP97_02263"/>
<evidence type="ECO:0000313" key="2">
    <source>
        <dbReference type="EMBL" id="APG47657.1"/>
    </source>
</evidence>
<gene>
    <name evidence="2" type="ORF">PhaeoP97_02263</name>
</gene>
<sequence>MTKMNAVGWFDIYVDDMDRAVAFYETVLGTKLEAMGDPTGEAQMMSFPTEMNAYGAGGALNKSPHAGPGMGGTVIYFLAQDCAEEESRVAGAGGAVIQPKFSIGEYGFVTLCKDTEGNLFGISSMS</sequence>
<dbReference type="Proteomes" id="UP000183859">
    <property type="component" value="Chromosome"/>
</dbReference>
<dbReference type="CDD" id="cd07247">
    <property type="entry name" value="SgaA_N_like"/>
    <property type="match status" value="1"/>
</dbReference>
<name>A0A1L3I6E4_9RHOB</name>
<dbReference type="STRING" id="1844006.PhaeoP97_02263"/>
<keyword evidence="3" id="KW-1185">Reference proteome</keyword>
<feature type="domain" description="VOC" evidence="1">
    <location>
        <begin position="6"/>
        <end position="125"/>
    </location>
</feature>
<evidence type="ECO:0000259" key="1">
    <source>
        <dbReference type="PROSITE" id="PS51819"/>
    </source>
</evidence>
<dbReference type="PANTHER" id="PTHR33993:SF2">
    <property type="entry name" value="VOC DOMAIN-CONTAINING PROTEIN"/>
    <property type="match status" value="1"/>
</dbReference>
<protein>
    <submittedName>
        <fullName evidence="2">Putative enzyme</fullName>
    </submittedName>
</protein>
<dbReference type="InterPro" id="IPR004360">
    <property type="entry name" value="Glyas_Fos-R_dOase_dom"/>
</dbReference>
<accession>A0A1L3I6E4</accession>
<proteinExistence type="predicted"/>
<dbReference type="RefSeq" id="WP_072505111.1">
    <property type="nucleotide sequence ID" value="NZ_CP016364.1"/>
</dbReference>
<dbReference type="InterPro" id="IPR052164">
    <property type="entry name" value="Anthracycline_SecMetBiosynth"/>
</dbReference>
<dbReference type="OrthoDB" id="9793039at2"/>
<dbReference type="Gene3D" id="3.10.180.10">
    <property type="entry name" value="2,3-Dihydroxybiphenyl 1,2-Dioxygenase, domain 1"/>
    <property type="match status" value="1"/>
</dbReference>